<dbReference type="AlphaFoldDB" id="A0A5K7SDR4"/>
<dbReference type="InterPro" id="IPR018445">
    <property type="entry name" value="Put_Phosphate_transp_reg"/>
</dbReference>
<dbReference type="InterPro" id="IPR052912">
    <property type="entry name" value="UPF0111_domain"/>
</dbReference>
<evidence type="ECO:0000313" key="3">
    <source>
        <dbReference type="Proteomes" id="UP001193389"/>
    </source>
</evidence>
<accession>A0A5K7SDR4</accession>
<protein>
    <submittedName>
        <fullName evidence="2">Phosphate transport regulator</fullName>
    </submittedName>
</protein>
<dbReference type="Gene3D" id="1.20.58.220">
    <property type="entry name" value="Phosphate transport system protein phou homolog 2, domain 2"/>
    <property type="match status" value="1"/>
</dbReference>
<dbReference type="EMBL" id="AP018694">
    <property type="protein sequence ID" value="BBE19741.1"/>
    <property type="molecule type" value="Genomic_DNA"/>
</dbReference>
<sequence length="215" mass="24450">MDFSGLLKYFVPKEKKFYAMFNQAAENTIEASSALVKLINSPELEDRRSIGLAIKAIEKKGDEFTNQIFDVLNRSFITPFDREDINELTSTIDDVVDLIYSLSTKIEIYRCTVFSSFMKDMVALISDGCQLIKVAVGGLDDFKSSTKVLKACKDINKLESRVDEFYHMAISSLFENEKDPIELIKQKEILLNIEKIANKMEDVSDVVKTILVKYA</sequence>
<keyword evidence="3" id="KW-1185">Reference proteome</keyword>
<name>A0A5K7SDR4_9BACT</name>
<evidence type="ECO:0000313" key="2">
    <source>
        <dbReference type="EMBL" id="BBE19741.1"/>
    </source>
</evidence>
<gene>
    <name evidence="2" type="ORF">AQPE_3929</name>
</gene>
<dbReference type="RefSeq" id="WP_318347964.1">
    <property type="nucleotide sequence ID" value="NZ_AP018694.1"/>
</dbReference>
<dbReference type="KEGG" id="anf:AQPE_3929"/>
<reference evidence="2" key="1">
    <citation type="journal article" date="2020" name="Int. J. Syst. Evol. Microbiol.">
        <title>Aquipluma nitroreducens gen. nov. sp. nov., a novel facultatively anaerobic bacterium isolated from a freshwater lake.</title>
        <authorList>
            <person name="Watanabe M."/>
            <person name="Kojima H."/>
            <person name="Fukui M."/>
        </authorList>
    </citation>
    <scope>NUCLEOTIDE SEQUENCE</scope>
    <source>
        <strain evidence="2">MeG22</strain>
    </source>
</reference>
<dbReference type="InterPro" id="IPR038078">
    <property type="entry name" value="PhoU-like_sf"/>
</dbReference>
<dbReference type="Proteomes" id="UP001193389">
    <property type="component" value="Chromosome"/>
</dbReference>
<organism evidence="2 3">
    <name type="scientific">Aquipluma nitroreducens</name>
    <dbReference type="NCBI Taxonomy" id="2010828"/>
    <lineage>
        <taxon>Bacteria</taxon>
        <taxon>Pseudomonadati</taxon>
        <taxon>Bacteroidota</taxon>
        <taxon>Bacteroidia</taxon>
        <taxon>Marinilabiliales</taxon>
        <taxon>Prolixibacteraceae</taxon>
        <taxon>Aquipluma</taxon>
    </lineage>
</organism>
<proteinExistence type="inferred from homology"/>
<evidence type="ECO:0000256" key="1">
    <source>
        <dbReference type="ARBA" id="ARBA00008591"/>
    </source>
</evidence>
<dbReference type="PANTHER" id="PTHR37298">
    <property type="entry name" value="UPF0111 PROTEIN YKAA"/>
    <property type="match status" value="1"/>
</dbReference>
<dbReference type="PANTHER" id="PTHR37298:SF1">
    <property type="entry name" value="UPF0111 PROTEIN YKAA"/>
    <property type="match status" value="1"/>
</dbReference>
<comment type="similarity">
    <text evidence="1">Belongs to the UPF0111 family.</text>
</comment>
<dbReference type="Pfam" id="PF01865">
    <property type="entry name" value="PhoU_div"/>
    <property type="match status" value="1"/>
</dbReference>